<accession>A0ABR9R3G0</accession>
<organism evidence="2 3">
    <name type="scientific">Gemmiger gallinarum</name>
    <dbReference type="NCBI Taxonomy" id="2779354"/>
    <lineage>
        <taxon>Bacteria</taxon>
        <taxon>Bacillati</taxon>
        <taxon>Bacillota</taxon>
        <taxon>Clostridia</taxon>
        <taxon>Eubacteriales</taxon>
        <taxon>Gemmiger</taxon>
    </lineage>
</organism>
<evidence type="ECO:0000313" key="3">
    <source>
        <dbReference type="Proteomes" id="UP000768567"/>
    </source>
</evidence>
<dbReference type="Proteomes" id="UP000768567">
    <property type="component" value="Unassembled WGS sequence"/>
</dbReference>
<comment type="caution">
    <text evidence="2">The sequence shown here is derived from an EMBL/GenBank/DDBJ whole genome shotgun (WGS) entry which is preliminary data.</text>
</comment>
<keyword evidence="3" id="KW-1185">Reference proteome</keyword>
<name>A0ABR9R3G0_9FIRM</name>
<protein>
    <submittedName>
        <fullName evidence="2">AAA family ATPase</fullName>
    </submittedName>
</protein>
<dbReference type="SUPFAM" id="SSF52540">
    <property type="entry name" value="P-loop containing nucleoside triphosphate hydrolases"/>
    <property type="match status" value="1"/>
</dbReference>
<sequence length="413" mass="46086">MPVQVVFIKAHIGAYFLTFEKIQGESVPFFQSITHTKHPVPLTEMSRAPGAFFIFQERKCPMLDELNTYTLQELYKQPIEPIPWVVEDLLAPGLYFLGGSPKVGKSWLALQLCLAVCRGEPFLGFETKRNEVLYISLEDGPRRLHIRSLRLTEEAPAGLYLCTHAHLIGHGLEQQLDQMLAEHPAVKLVVIDTLQKIREATSATPSYSIDYRDASALKAVADRNDICMVVVHHLRKQKDEDPFKQMSGTNGLNGAADGSIVLDRQKRREGTATMSATGRDIEDMELTLDFSDCRWSRGCSPEQLQMLQLLSALQRLLADKPFSGTATELTAQLGDEGNLWGPAQLSRYLQSHEEELARYGILVSTRRTSKQRLLQLCCRPHDENDGCDASDTGFEIPDVSSQPSSPSLTSQAS</sequence>
<feature type="compositionally biased region" description="Low complexity" evidence="1">
    <location>
        <begin position="400"/>
        <end position="413"/>
    </location>
</feature>
<dbReference type="Gene3D" id="3.40.50.300">
    <property type="entry name" value="P-loop containing nucleotide triphosphate hydrolases"/>
    <property type="match status" value="1"/>
</dbReference>
<dbReference type="InterPro" id="IPR027417">
    <property type="entry name" value="P-loop_NTPase"/>
</dbReference>
<evidence type="ECO:0000313" key="2">
    <source>
        <dbReference type="EMBL" id="MBE5037691.1"/>
    </source>
</evidence>
<reference evidence="2 3" key="1">
    <citation type="submission" date="2020-10" db="EMBL/GenBank/DDBJ databases">
        <title>ChiBAC.</title>
        <authorList>
            <person name="Zenner C."/>
            <person name="Hitch T.C.A."/>
            <person name="Clavel T."/>
        </authorList>
    </citation>
    <scope>NUCLEOTIDE SEQUENCE [LARGE SCALE GENOMIC DNA]</scope>
    <source>
        <strain evidence="2 3">DSM 109015</strain>
    </source>
</reference>
<feature type="region of interest" description="Disordered" evidence="1">
    <location>
        <begin position="386"/>
        <end position="413"/>
    </location>
</feature>
<gene>
    <name evidence="2" type="ORF">INF35_07830</name>
</gene>
<proteinExistence type="predicted"/>
<dbReference type="Pfam" id="PF13481">
    <property type="entry name" value="AAA_25"/>
    <property type="match status" value="1"/>
</dbReference>
<evidence type="ECO:0000256" key="1">
    <source>
        <dbReference type="SAM" id="MobiDB-lite"/>
    </source>
</evidence>
<dbReference type="EMBL" id="JADCKC010000002">
    <property type="protein sequence ID" value="MBE5037691.1"/>
    <property type="molecule type" value="Genomic_DNA"/>
</dbReference>